<proteinExistence type="predicted"/>
<dbReference type="AlphaFoldDB" id="A0A0C6FTZ4"/>
<evidence type="ECO:0000313" key="1">
    <source>
        <dbReference type="EMBL" id="BAQ49029.1"/>
    </source>
</evidence>
<sequence length="46" mass="4645">MKIGTIPGDGGAWLLPRIVGWSKACKMALTGDAVSAQEALACGLVS</sequence>
<dbReference type="KEGG" id="maqu:Maq22A_1p33695"/>
<geneLocation type="plasmid" evidence="2">
    <name>pMaq22A_1p DNA</name>
</geneLocation>
<gene>
    <name evidence="1" type="primary">caiD</name>
    <name evidence="1" type="ORF">Maq22A_1p33695</name>
</gene>
<dbReference type="InterPro" id="IPR029045">
    <property type="entry name" value="ClpP/crotonase-like_dom_sf"/>
</dbReference>
<dbReference type="Proteomes" id="UP000061432">
    <property type="component" value="Plasmid pMaq22A_1p"/>
</dbReference>
<reference evidence="2" key="2">
    <citation type="submission" date="2015-01" db="EMBL/GenBank/DDBJ databases">
        <title>Complete genome sequence of Methylobacterium aquaticum strain 22A.</title>
        <authorList>
            <person name="Tani A."/>
            <person name="Ogura Y."/>
            <person name="Hayashi T."/>
        </authorList>
    </citation>
    <scope>NUCLEOTIDE SEQUENCE [LARGE SCALE GENOMIC DNA]</scope>
    <source>
        <strain evidence="2">MA-22A</strain>
        <plasmid evidence="2">Plasmid pMaq22A_1p DNA</plasmid>
    </source>
</reference>
<name>A0A0C6FTZ4_9HYPH</name>
<keyword evidence="1" id="KW-0413">Isomerase</keyword>
<evidence type="ECO:0000313" key="2">
    <source>
        <dbReference type="Proteomes" id="UP000061432"/>
    </source>
</evidence>
<organism evidence="1 2">
    <name type="scientific">Methylobacterium aquaticum</name>
    <dbReference type="NCBI Taxonomy" id="270351"/>
    <lineage>
        <taxon>Bacteria</taxon>
        <taxon>Pseudomonadati</taxon>
        <taxon>Pseudomonadota</taxon>
        <taxon>Alphaproteobacteria</taxon>
        <taxon>Hyphomicrobiales</taxon>
        <taxon>Methylobacteriaceae</taxon>
        <taxon>Methylobacterium</taxon>
    </lineage>
</organism>
<dbReference type="PATRIC" id="fig|270351.10.peg.6059"/>
<accession>A0A0C6FTZ4</accession>
<dbReference type="GO" id="GO:0016853">
    <property type="term" value="F:isomerase activity"/>
    <property type="evidence" value="ECO:0007669"/>
    <property type="project" value="UniProtKB-KW"/>
</dbReference>
<dbReference type="InterPro" id="IPR001753">
    <property type="entry name" value="Enoyl-CoA_hydra/iso"/>
</dbReference>
<dbReference type="Gene3D" id="3.90.226.10">
    <property type="entry name" value="2-enoyl-CoA Hydratase, Chain A, domain 1"/>
    <property type="match status" value="1"/>
</dbReference>
<protein>
    <submittedName>
        <fullName evidence="1">Enoyl-CoA hydratase/isomerase</fullName>
    </submittedName>
</protein>
<reference evidence="1 2" key="1">
    <citation type="journal article" date="2015" name="Genome Announc.">
        <title>Complete Genome Sequence of Methylobacterium aquaticum Strain 22A, Isolated from Racomitrium japonicum Moss.</title>
        <authorList>
            <person name="Tani A."/>
            <person name="Ogura Y."/>
            <person name="Hayashi T."/>
            <person name="Kimbara K."/>
        </authorList>
    </citation>
    <scope>NUCLEOTIDE SEQUENCE [LARGE SCALE GENOMIC DNA]</scope>
    <source>
        <strain evidence="1 2">MA-22A</strain>
        <plasmid evidence="2">Plasmid pMaq22A_1p DNA</plasmid>
    </source>
</reference>
<dbReference type="SUPFAM" id="SSF52096">
    <property type="entry name" value="ClpP/crotonase"/>
    <property type="match status" value="1"/>
</dbReference>
<dbReference type="EMBL" id="AP014705">
    <property type="protein sequence ID" value="BAQ49029.1"/>
    <property type="molecule type" value="Genomic_DNA"/>
</dbReference>
<dbReference type="Pfam" id="PF00378">
    <property type="entry name" value="ECH_1"/>
    <property type="match status" value="1"/>
</dbReference>
<keyword evidence="1" id="KW-0614">Plasmid</keyword>